<reference evidence="2" key="1">
    <citation type="submission" date="2020-05" db="UniProtKB">
        <authorList>
            <consortium name="EnsemblMetazoa"/>
        </authorList>
    </citation>
    <scope>IDENTIFICATION</scope>
    <source>
        <strain evidence="2">MAF</strain>
    </source>
</reference>
<feature type="signal peptide" evidence="1">
    <location>
        <begin position="1"/>
        <end position="19"/>
    </location>
</feature>
<dbReference type="AlphaFoldDB" id="A0A182UWC8"/>
<evidence type="ECO:0000256" key="1">
    <source>
        <dbReference type="SAM" id="SignalP"/>
    </source>
</evidence>
<keyword evidence="3" id="KW-1185">Reference proteome</keyword>
<keyword evidence="1" id="KW-0732">Signal</keyword>
<dbReference type="STRING" id="30066.A0A182UWC8"/>
<dbReference type="VEuPathDB" id="VectorBase:AMEM21_004898"/>
<accession>A0A182UWC8</accession>
<sequence length="176" mass="19425">MTTIRLLVLGAVCLASCRALSLVVSQEQSYFFGTKPADHLLCYSKTLSKGTALPASVSYTNPNDKKINFVTMNADRYSVLGYTVDKTDGQIGTPAVGYRLNGPSPLTYAITVNMFCEPYHCWSICNELWPGCGRVEPDKINKNMTCEQEKEALPNALDDRSERQLFPIKQTSVSVA</sequence>
<evidence type="ECO:0000313" key="3">
    <source>
        <dbReference type="Proteomes" id="UP000075903"/>
    </source>
</evidence>
<dbReference type="EnsemblMetazoa" id="AMEM004787-RA">
    <property type="protein sequence ID" value="AMEM004787-PA"/>
    <property type="gene ID" value="AMEM004787"/>
</dbReference>
<name>A0A182UWC8_ANOME</name>
<dbReference type="Proteomes" id="UP000075903">
    <property type="component" value="Unassembled WGS sequence"/>
</dbReference>
<organism evidence="2 3">
    <name type="scientific">Anopheles merus</name>
    <name type="common">Mosquito</name>
    <dbReference type="NCBI Taxonomy" id="30066"/>
    <lineage>
        <taxon>Eukaryota</taxon>
        <taxon>Metazoa</taxon>
        <taxon>Ecdysozoa</taxon>
        <taxon>Arthropoda</taxon>
        <taxon>Hexapoda</taxon>
        <taxon>Insecta</taxon>
        <taxon>Pterygota</taxon>
        <taxon>Neoptera</taxon>
        <taxon>Endopterygota</taxon>
        <taxon>Diptera</taxon>
        <taxon>Nematocera</taxon>
        <taxon>Culicoidea</taxon>
        <taxon>Culicidae</taxon>
        <taxon>Anophelinae</taxon>
        <taxon>Anopheles</taxon>
    </lineage>
</organism>
<proteinExistence type="predicted"/>
<dbReference type="VEuPathDB" id="VectorBase:AMEM004787"/>
<evidence type="ECO:0000313" key="2">
    <source>
        <dbReference type="EnsemblMetazoa" id="AMEM004787-PA"/>
    </source>
</evidence>
<protein>
    <submittedName>
        <fullName evidence="2">Uncharacterized protein</fullName>
    </submittedName>
</protein>
<feature type="chain" id="PRO_5008138841" evidence="1">
    <location>
        <begin position="20"/>
        <end position="176"/>
    </location>
</feature>